<gene>
    <name evidence="5" type="ORF">M6D93_03765</name>
</gene>
<dbReference type="Pfam" id="PF01047">
    <property type="entry name" value="MarR"/>
    <property type="match status" value="1"/>
</dbReference>
<dbReference type="Proteomes" id="UP001056336">
    <property type="component" value="Chromosome"/>
</dbReference>
<keyword evidence="1" id="KW-0805">Transcription regulation</keyword>
<dbReference type="PANTHER" id="PTHR39515">
    <property type="entry name" value="CONSERVED PROTEIN"/>
    <property type="match status" value="1"/>
</dbReference>
<keyword evidence="6" id="KW-1185">Reference proteome</keyword>
<proteinExistence type="predicted"/>
<dbReference type="EMBL" id="CP097332">
    <property type="protein sequence ID" value="UQX89125.1"/>
    <property type="molecule type" value="Genomic_DNA"/>
</dbReference>
<reference evidence="5" key="1">
    <citation type="journal article" date="2018" name="Int. J. Syst. Evol. Microbiol.">
        <title>Jatrophihabitans telluris sp. nov., isolated from sediment soil of lava forest wetlands and the emended description of the genus Jatrophihabitans.</title>
        <authorList>
            <person name="Lee K.C."/>
            <person name="Suh M.K."/>
            <person name="Eom M.K."/>
            <person name="Kim K.K."/>
            <person name="Kim J.S."/>
            <person name="Kim D.S."/>
            <person name="Ko S.H."/>
            <person name="Shin Y.K."/>
            <person name="Lee J.S."/>
        </authorList>
    </citation>
    <scope>NUCLEOTIDE SEQUENCE</scope>
    <source>
        <strain evidence="5">N237</strain>
    </source>
</reference>
<keyword evidence="3" id="KW-0804">Transcription</keyword>
<dbReference type="PANTHER" id="PTHR39515:SF2">
    <property type="entry name" value="HTH-TYPE TRANSCRIPTIONAL REGULATOR RV0880"/>
    <property type="match status" value="1"/>
</dbReference>
<dbReference type="InterPro" id="IPR023187">
    <property type="entry name" value="Tscrpt_reg_MarR-type_CS"/>
</dbReference>
<protein>
    <submittedName>
        <fullName evidence="5">MarR family transcriptional regulator</fullName>
    </submittedName>
</protein>
<reference evidence="5" key="2">
    <citation type="submission" date="2022-05" db="EMBL/GenBank/DDBJ databases">
        <authorList>
            <person name="Kim J.-S."/>
            <person name="Lee K."/>
            <person name="Suh M."/>
            <person name="Eom M."/>
            <person name="Kim J.-S."/>
            <person name="Kim D.-S."/>
            <person name="Ko S.-H."/>
            <person name="Shin Y."/>
            <person name="Lee J.-S."/>
        </authorList>
    </citation>
    <scope>NUCLEOTIDE SEQUENCE</scope>
    <source>
        <strain evidence="5">N237</strain>
    </source>
</reference>
<dbReference type="InterPro" id="IPR052526">
    <property type="entry name" value="HTH-type_Bedaq_tolerance"/>
</dbReference>
<dbReference type="SUPFAM" id="SSF46785">
    <property type="entry name" value="Winged helix' DNA-binding domain"/>
    <property type="match status" value="1"/>
</dbReference>
<dbReference type="PROSITE" id="PS50995">
    <property type="entry name" value="HTH_MARR_2"/>
    <property type="match status" value="1"/>
</dbReference>
<dbReference type="PROSITE" id="PS01117">
    <property type="entry name" value="HTH_MARR_1"/>
    <property type="match status" value="1"/>
</dbReference>
<name>A0ABY4R090_9ACTN</name>
<dbReference type="InterPro" id="IPR036388">
    <property type="entry name" value="WH-like_DNA-bd_sf"/>
</dbReference>
<organism evidence="5 6">
    <name type="scientific">Jatrophihabitans telluris</name>
    <dbReference type="NCBI Taxonomy" id="2038343"/>
    <lineage>
        <taxon>Bacteria</taxon>
        <taxon>Bacillati</taxon>
        <taxon>Actinomycetota</taxon>
        <taxon>Actinomycetes</taxon>
        <taxon>Jatrophihabitantales</taxon>
        <taxon>Jatrophihabitantaceae</taxon>
        <taxon>Jatrophihabitans</taxon>
    </lineage>
</organism>
<dbReference type="InterPro" id="IPR000835">
    <property type="entry name" value="HTH_MarR-typ"/>
</dbReference>
<evidence type="ECO:0000256" key="1">
    <source>
        <dbReference type="ARBA" id="ARBA00023015"/>
    </source>
</evidence>
<accession>A0ABY4R090</accession>
<evidence type="ECO:0000313" key="5">
    <source>
        <dbReference type="EMBL" id="UQX89125.1"/>
    </source>
</evidence>
<feature type="domain" description="HTH marR-type" evidence="4">
    <location>
        <begin position="9"/>
        <end position="144"/>
    </location>
</feature>
<keyword evidence="2" id="KW-0238">DNA-binding</keyword>
<dbReference type="RefSeq" id="WP_249773021.1">
    <property type="nucleotide sequence ID" value="NZ_CP097332.1"/>
</dbReference>
<dbReference type="SMART" id="SM00347">
    <property type="entry name" value="HTH_MARR"/>
    <property type="match status" value="1"/>
</dbReference>
<evidence type="ECO:0000256" key="2">
    <source>
        <dbReference type="ARBA" id="ARBA00023125"/>
    </source>
</evidence>
<dbReference type="InterPro" id="IPR036390">
    <property type="entry name" value="WH_DNA-bd_sf"/>
</dbReference>
<evidence type="ECO:0000259" key="4">
    <source>
        <dbReference type="PROSITE" id="PS50995"/>
    </source>
</evidence>
<evidence type="ECO:0000256" key="3">
    <source>
        <dbReference type="ARBA" id="ARBA00023163"/>
    </source>
</evidence>
<sequence length="145" mass="15585">MTAPSRVADAALASTIRLSILRVARRLRSQRADTAVTLSQLSALATVNKNGPLSAGEVAAIEQVQPPSMTKILAALEGAGLIERAAHPDDRRQSIISISEAGQNLLADEIRLRDEWLARRLAELSAADREKLLQAAEVLDRLASE</sequence>
<evidence type="ECO:0000313" key="6">
    <source>
        <dbReference type="Proteomes" id="UP001056336"/>
    </source>
</evidence>
<dbReference type="Gene3D" id="1.10.10.10">
    <property type="entry name" value="Winged helix-like DNA-binding domain superfamily/Winged helix DNA-binding domain"/>
    <property type="match status" value="1"/>
</dbReference>